<protein>
    <submittedName>
        <fullName evidence="5">Protein SUPPRESSOR OF MAX2 1</fullName>
    </submittedName>
</protein>
<reference evidence="5" key="1">
    <citation type="submission" date="2020-09" db="EMBL/GenBank/DDBJ databases">
        <title>Genome-Enabled Discovery of Anthraquinone Biosynthesis in Senna tora.</title>
        <authorList>
            <person name="Kang S.-H."/>
            <person name="Pandey R.P."/>
            <person name="Lee C.-M."/>
            <person name="Sim J.-S."/>
            <person name="Jeong J.-T."/>
            <person name="Choi B.-S."/>
            <person name="Jung M."/>
            <person name="Ginzburg D."/>
            <person name="Zhao K."/>
            <person name="Won S.Y."/>
            <person name="Oh T.-J."/>
            <person name="Yu Y."/>
            <person name="Kim N.-H."/>
            <person name="Lee O.R."/>
            <person name="Lee T.-H."/>
            <person name="Bashyal P."/>
            <person name="Kim T.-S."/>
            <person name="Lee W.-H."/>
            <person name="Kawkins C."/>
            <person name="Kim C.-K."/>
            <person name="Kim J.S."/>
            <person name="Ahn B.O."/>
            <person name="Rhee S.Y."/>
            <person name="Sohng J.K."/>
        </authorList>
    </citation>
    <scope>NUCLEOTIDE SEQUENCE</scope>
    <source>
        <tissue evidence="5">Leaf</tissue>
    </source>
</reference>
<evidence type="ECO:0000256" key="2">
    <source>
        <dbReference type="ARBA" id="ARBA00022737"/>
    </source>
</evidence>
<feature type="compositionally biased region" description="Basic and acidic residues" evidence="3">
    <location>
        <begin position="115"/>
        <end position="124"/>
    </location>
</feature>
<feature type="domain" description="SMAX1-like nucleotide binding" evidence="4">
    <location>
        <begin position="1"/>
        <end position="51"/>
    </location>
</feature>
<sequence>MARLVAKFGQAASGGGLWLFGTATCETYLRCQVCHPSMENDWDLQAVPITTRAPLPAIFPREVNNVADLCAGEALRCRDEWRFYEKALMGVSLLVAVDMRDVTSSKKGNTQQSMLKKEKQGKRGRDGLDQFFSECEMTKPKVFQSLCDEGLMCPMLGKHALSIVEANWINANELNVKKGNHERNYNKNKEDTHTEGQHPVEASVEWGEKNLKRGEKKLVLGKENLALREDVLKLKSEVEEAHNIGKMRKLELEAYRLKYVELKSQVLDVMRGATKIQGMEDKIANLQAIIHRSTSERTQSVEQPETRNL</sequence>
<accession>A0A834T2A8</accession>
<dbReference type="PANTHER" id="PTHR43572:SF13">
    <property type="entry name" value="PROTEIN SUPPRESSOR OF MAX2 1"/>
    <property type="match status" value="1"/>
</dbReference>
<evidence type="ECO:0000313" key="6">
    <source>
        <dbReference type="Proteomes" id="UP000634136"/>
    </source>
</evidence>
<evidence type="ECO:0000256" key="1">
    <source>
        <dbReference type="ARBA" id="ARBA00008675"/>
    </source>
</evidence>
<dbReference type="OrthoDB" id="10653088at2759"/>
<feature type="region of interest" description="Disordered" evidence="3">
    <location>
        <begin position="105"/>
        <end position="124"/>
    </location>
</feature>
<gene>
    <name evidence="5" type="ORF">G2W53_040090</name>
</gene>
<dbReference type="AlphaFoldDB" id="A0A834T2A8"/>
<evidence type="ECO:0000256" key="3">
    <source>
        <dbReference type="SAM" id="MobiDB-lite"/>
    </source>
</evidence>
<comment type="caution">
    <text evidence="5">The sequence shown here is derived from an EMBL/GenBank/DDBJ whole genome shotgun (WGS) entry which is preliminary data.</text>
</comment>
<dbReference type="PANTHER" id="PTHR43572">
    <property type="entry name" value="CHAPERONE PROTEIN CLPD, CHLOROPLASTIC"/>
    <property type="match status" value="1"/>
</dbReference>
<evidence type="ECO:0000313" key="5">
    <source>
        <dbReference type="EMBL" id="KAF7807929.1"/>
    </source>
</evidence>
<dbReference type="Proteomes" id="UP000634136">
    <property type="component" value="Unassembled WGS sequence"/>
</dbReference>
<proteinExistence type="inferred from homology"/>
<dbReference type="InterPro" id="IPR051650">
    <property type="entry name" value="SL_signaling_regulator"/>
</dbReference>
<organism evidence="5 6">
    <name type="scientific">Senna tora</name>
    <dbReference type="NCBI Taxonomy" id="362788"/>
    <lineage>
        <taxon>Eukaryota</taxon>
        <taxon>Viridiplantae</taxon>
        <taxon>Streptophyta</taxon>
        <taxon>Embryophyta</taxon>
        <taxon>Tracheophyta</taxon>
        <taxon>Spermatophyta</taxon>
        <taxon>Magnoliopsida</taxon>
        <taxon>eudicotyledons</taxon>
        <taxon>Gunneridae</taxon>
        <taxon>Pentapetalae</taxon>
        <taxon>rosids</taxon>
        <taxon>fabids</taxon>
        <taxon>Fabales</taxon>
        <taxon>Fabaceae</taxon>
        <taxon>Caesalpinioideae</taxon>
        <taxon>Cassia clade</taxon>
        <taxon>Senna</taxon>
    </lineage>
</organism>
<dbReference type="Pfam" id="PF23569">
    <property type="entry name" value="NBD_SMAX1"/>
    <property type="match status" value="1"/>
</dbReference>
<keyword evidence="6" id="KW-1185">Reference proteome</keyword>
<evidence type="ECO:0000259" key="4">
    <source>
        <dbReference type="Pfam" id="PF23569"/>
    </source>
</evidence>
<keyword evidence="2" id="KW-0677">Repeat</keyword>
<feature type="compositionally biased region" description="Polar residues" evidence="3">
    <location>
        <begin position="105"/>
        <end position="114"/>
    </location>
</feature>
<dbReference type="EMBL" id="JAAIUW010000012">
    <property type="protein sequence ID" value="KAF7807929.1"/>
    <property type="molecule type" value="Genomic_DNA"/>
</dbReference>
<dbReference type="InterPro" id="IPR058680">
    <property type="entry name" value="NBD_SMAX1-like"/>
</dbReference>
<name>A0A834T2A8_9FABA</name>
<comment type="similarity">
    <text evidence="1">Belongs to the ClpA/ClpB family.</text>
</comment>